<feature type="region of interest" description="Disordered" evidence="5">
    <location>
        <begin position="64"/>
        <end position="119"/>
    </location>
</feature>
<dbReference type="Proteomes" id="UP000287144">
    <property type="component" value="Unassembled WGS sequence"/>
</dbReference>
<feature type="compositionally biased region" description="Basic residues" evidence="5">
    <location>
        <begin position="71"/>
        <end position="80"/>
    </location>
</feature>
<evidence type="ECO:0000256" key="4">
    <source>
        <dbReference type="ARBA" id="ARBA00023242"/>
    </source>
</evidence>
<evidence type="ECO:0000256" key="3">
    <source>
        <dbReference type="ARBA" id="ARBA00021321"/>
    </source>
</evidence>
<proteinExistence type="inferred from homology"/>
<feature type="compositionally biased region" description="Basic residues" evidence="5">
    <location>
        <begin position="105"/>
        <end position="118"/>
    </location>
</feature>
<dbReference type="GO" id="GO:0030688">
    <property type="term" value="C:preribosome, small subunit precursor"/>
    <property type="evidence" value="ECO:0007669"/>
    <property type="project" value="InterPro"/>
</dbReference>
<protein>
    <recommendedName>
        <fullName evidence="3">Ribosome biogenesis protein SLX9</fullName>
    </recommendedName>
</protein>
<dbReference type="InterPro" id="IPR028160">
    <property type="entry name" value="Slx9-like"/>
</dbReference>
<evidence type="ECO:0000256" key="2">
    <source>
        <dbReference type="ARBA" id="ARBA00011022"/>
    </source>
</evidence>
<evidence type="ECO:0000256" key="1">
    <source>
        <dbReference type="ARBA" id="ARBA00004604"/>
    </source>
</evidence>
<feature type="compositionally biased region" description="Low complexity" evidence="5">
    <location>
        <begin position="81"/>
        <end position="93"/>
    </location>
</feature>
<feature type="region of interest" description="Disordered" evidence="5">
    <location>
        <begin position="1"/>
        <end position="23"/>
    </location>
</feature>
<evidence type="ECO:0000313" key="6">
    <source>
        <dbReference type="EMBL" id="RSM05344.1"/>
    </source>
</evidence>
<feature type="compositionally biased region" description="Basic residues" evidence="5">
    <location>
        <begin position="11"/>
        <end position="20"/>
    </location>
</feature>
<reference evidence="6 7" key="1">
    <citation type="submission" date="2017-06" db="EMBL/GenBank/DDBJ databases">
        <title>Comparative genomic analysis of Ambrosia Fusariam Clade fungi.</title>
        <authorList>
            <person name="Stajich J.E."/>
            <person name="Carrillo J."/>
            <person name="Kijimoto T."/>
            <person name="Eskalen A."/>
            <person name="O'Donnell K."/>
            <person name="Kasson M."/>
        </authorList>
    </citation>
    <scope>NUCLEOTIDE SEQUENCE [LARGE SCALE GENOMIC DNA]</scope>
    <source>
        <strain evidence="6 7">NRRL62579</strain>
    </source>
</reference>
<gene>
    <name evidence="6" type="ORF">CEP52_006315</name>
</gene>
<feature type="compositionally biased region" description="Low complexity" evidence="5">
    <location>
        <begin position="174"/>
        <end position="184"/>
    </location>
</feature>
<dbReference type="EMBL" id="NKCK01000053">
    <property type="protein sequence ID" value="RSM05344.1"/>
    <property type="molecule type" value="Genomic_DNA"/>
</dbReference>
<evidence type="ECO:0000313" key="7">
    <source>
        <dbReference type="Proteomes" id="UP000287144"/>
    </source>
</evidence>
<sequence length="207" mass="22597">MAPQPPGLKKPSARTLRHQRVTGQIHPLAPSKTFRADAAVTDSFLSTKRDKRLIKHSSFVSRIATSSRVSKANKRRRPSKKLAATLDSLADALPELDDDAGQPGKVKHKSLRSRKGALKKKEMVVKGEMERFGVSMARLTGTPQENAVPAGMQHDDDDDDDDEDMDDKAKMAEAKPAAPAPTANRWAALRGYISATMEQNPAFTGNN</sequence>
<dbReference type="AlphaFoldDB" id="A0A428TTL8"/>
<keyword evidence="7" id="KW-1185">Reference proteome</keyword>
<accession>A0A428TTL8</accession>
<dbReference type="GO" id="GO:0030686">
    <property type="term" value="C:90S preribosome"/>
    <property type="evidence" value="ECO:0007669"/>
    <property type="project" value="InterPro"/>
</dbReference>
<organism evidence="6 7">
    <name type="scientific">Fusarium oligoseptatum</name>
    <dbReference type="NCBI Taxonomy" id="2604345"/>
    <lineage>
        <taxon>Eukaryota</taxon>
        <taxon>Fungi</taxon>
        <taxon>Dikarya</taxon>
        <taxon>Ascomycota</taxon>
        <taxon>Pezizomycotina</taxon>
        <taxon>Sordariomycetes</taxon>
        <taxon>Hypocreomycetidae</taxon>
        <taxon>Hypocreales</taxon>
        <taxon>Nectriaceae</taxon>
        <taxon>Fusarium</taxon>
        <taxon>Fusarium solani species complex</taxon>
    </lineage>
</organism>
<feature type="region of interest" description="Disordered" evidence="5">
    <location>
        <begin position="139"/>
        <end position="184"/>
    </location>
</feature>
<dbReference type="GO" id="GO:0005730">
    <property type="term" value="C:nucleolus"/>
    <property type="evidence" value="ECO:0007669"/>
    <property type="project" value="UniProtKB-SubCell"/>
</dbReference>
<dbReference type="GO" id="GO:0000462">
    <property type="term" value="P:maturation of SSU-rRNA from tricistronic rRNA transcript (SSU-rRNA, 5.8S rRNA, LSU-rRNA)"/>
    <property type="evidence" value="ECO:0007669"/>
    <property type="project" value="InterPro"/>
</dbReference>
<dbReference type="STRING" id="1325735.A0A428TTL8"/>
<comment type="caution">
    <text evidence="6">The sequence shown here is derived from an EMBL/GenBank/DDBJ whole genome shotgun (WGS) entry which is preliminary data.</text>
</comment>
<keyword evidence="4" id="KW-0539">Nucleus</keyword>
<evidence type="ECO:0000256" key="5">
    <source>
        <dbReference type="SAM" id="MobiDB-lite"/>
    </source>
</evidence>
<dbReference type="Pfam" id="PF15341">
    <property type="entry name" value="SLX9"/>
    <property type="match status" value="1"/>
</dbReference>
<comment type="similarity">
    <text evidence="2">Belongs to the SLX9 family.</text>
</comment>
<name>A0A428TTL8_9HYPO</name>
<comment type="subcellular location">
    <subcellularLocation>
        <location evidence="1">Nucleus</location>
        <location evidence="1">Nucleolus</location>
    </subcellularLocation>
</comment>
<feature type="compositionally biased region" description="Acidic residues" evidence="5">
    <location>
        <begin position="155"/>
        <end position="166"/>
    </location>
</feature>